<dbReference type="PANTHER" id="PTHR45527:SF1">
    <property type="entry name" value="FATTY ACID SYNTHASE"/>
    <property type="match status" value="1"/>
</dbReference>
<evidence type="ECO:0000256" key="1">
    <source>
        <dbReference type="ARBA" id="ARBA00001957"/>
    </source>
</evidence>
<dbReference type="InterPro" id="IPR020845">
    <property type="entry name" value="AMP-binding_CS"/>
</dbReference>
<dbReference type="PROSITE" id="PS50075">
    <property type="entry name" value="CARRIER"/>
    <property type="match status" value="1"/>
</dbReference>
<dbReference type="GO" id="GO:0044550">
    <property type="term" value="P:secondary metabolite biosynthetic process"/>
    <property type="evidence" value="ECO:0007669"/>
    <property type="project" value="UniProtKB-ARBA"/>
</dbReference>
<organism evidence="6 7">
    <name type="scientific">Nostoc minutum NIES-26</name>
    <dbReference type="NCBI Taxonomy" id="1844469"/>
    <lineage>
        <taxon>Bacteria</taxon>
        <taxon>Bacillati</taxon>
        <taxon>Cyanobacteriota</taxon>
        <taxon>Cyanophyceae</taxon>
        <taxon>Nostocales</taxon>
        <taxon>Nostocaceae</taxon>
        <taxon>Nostoc</taxon>
    </lineage>
</organism>
<dbReference type="InterPro" id="IPR001031">
    <property type="entry name" value="Thioesterase"/>
</dbReference>
<dbReference type="SUPFAM" id="SSF47336">
    <property type="entry name" value="ACP-like"/>
    <property type="match status" value="1"/>
</dbReference>
<evidence type="ECO:0000256" key="4">
    <source>
        <dbReference type="ARBA" id="ARBA00022553"/>
    </source>
</evidence>
<gene>
    <name evidence="6" type="ORF">A6770_24430</name>
</gene>
<dbReference type="GO" id="GO:0005829">
    <property type="term" value="C:cytosol"/>
    <property type="evidence" value="ECO:0007669"/>
    <property type="project" value="TreeGrafter"/>
</dbReference>
<dbReference type="FunFam" id="3.40.50.980:FF:000002">
    <property type="entry name" value="Enterobactin synthetase component F"/>
    <property type="match status" value="1"/>
</dbReference>
<comment type="caution">
    <text evidence="6">The sequence shown here is derived from an EMBL/GenBank/DDBJ whole genome shotgun (WGS) entry which is preliminary data.</text>
</comment>
<dbReference type="SMART" id="SM00823">
    <property type="entry name" value="PKS_PP"/>
    <property type="match status" value="1"/>
</dbReference>
<evidence type="ECO:0000313" key="7">
    <source>
        <dbReference type="Proteomes" id="UP000252107"/>
    </source>
</evidence>
<dbReference type="InterPro" id="IPR025110">
    <property type="entry name" value="AMP-bd_C"/>
</dbReference>
<dbReference type="SUPFAM" id="SSF53474">
    <property type="entry name" value="alpha/beta-Hydrolases"/>
    <property type="match status" value="1"/>
</dbReference>
<dbReference type="FunFam" id="1.10.1200.10:FF:000005">
    <property type="entry name" value="Nonribosomal peptide synthetase 1"/>
    <property type="match status" value="1"/>
</dbReference>
<dbReference type="InterPro" id="IPR006162">
    <property type="entry name" value="Ppantetheine_attach_site"/>
</dbReference>
<dbReference type="EMBL" id="LXQD01000300">
    <property type="protein sequence ID" value="RCJ28037.1"/>
    <property type="molecule type" value="Genomic_DNA"/>
</dbReference>
<protein>
    <submittedName>
        <fullName evidence="6">Amino acid adenylation protein</fullName>
    </submittedName>
</protein>
<dbReference type="Pfam" id="PF13193">
    <property type="entry name" value="AMP-binding_C"/>
    <property type="match status" value="1"/>
</dbReference>
<dbReference type="InterPro" id="IPR000873">
    <property type="entry name" value="AMP-dep_synth/lig_dom"/>
</dbReference>
<reference evidence="6" key="1">
    <citation type="submission" date="2016-04" db="EMBL/GenBank/DDBJ databases">
        <authorList>
            <person name="Tabuchi Yagui T.R."/>
        </authorList>
    </citation>
    <scope>NUCLEOTIDE SEQUENCE [LARGE SCALE GENOMIC DNA]</scope>
    <source>
        <strain evidence="6">NIES-26</strain>
    </source>
</reference>
<dbReference type="SUPFAM" id="SSF56801">
    <property type="entry name" value="Acetyl-CoA synthetase-like"/>
    <property type="match status" value="1"/>
</dbReference>
<evidence type="ECO:0000313" key="6">
    <source>
        <dbReference type="EMBL" id="RCJ28037.1"/>
    </source>
</evidence>
<evidence type="ECO:0000256" key="3">
    <source>
        <dbReference type="ARBA" id="ARBA00022450"/>
    </source>
</evidence>
<sequence length="847" mass="95194">MFELQVERSSDRVAVVFENTQLTYRQLNQRANQLAYHLRNLGVGSEVLVGICLERSLEMIVGLLAILKAGGAYVPLDPTYPSERLAFVLQDTQTSVILTTASLLKSLPAHGAQVVCLDSGWEVLSQNSQENLVCEVTPDNLIYIIYTSGSTGHPKGVTIPHRGIYNQLQWRQTTFELTEADKVLQNISLSFDPSVWQIFWPLCFGAQLVLARPGGHQDPAYLVNLISEQQITVIALVPSMLRVLLEQKGIENCQTLRHITCGGEALPIKLIEHFFSKLNLDNVLHNCYGPTEASIDATFWKCQHGTNYLIAPIGRPIANTQIYILDEDLQPVGIGELGELHIGGAGLACGYFKRPDLTREKFIPNPFSKEPGAQLYKTGDLARYLDDGNIEYVGRLDSQVKIRSFRIELGEVEAVLAQHPAVQQSVVVAREDVIGDKYLVAYVVLDRNRAAITDEVRRFLKQRLPDYMMPSGFVILEALPMTPNGKLDRRALPEPAQIRQELEETFVAPRDEVELQLAKIWQKVLSVHPVGIRDNFFSLGGHSLVAVRVLAQVEKAFKKNLPVSTLLQNPTIEQLAVILRQSELMNSWSYLVPLQPRGSKPPLFLCQGIGIYQPLITYLDSEQPVYGLLSDDEQGKPVKLDRLEEVAFNYIKEIRTLQPEGPYLLGGHSFGGVIAFEMAQQLISQGQKVALLVLLDTFLPGTTKAIPMDKRFSLHLNHFLQIGPTYLVEYVMEKFSKTYGKFALKHKFFRIKTLEHLVRQAAYYRTVVKYAKHYVPQVYLDRIILFMASEKSVQVEPELGWTKLVAGELESHEIPGNHFGILKEPNVRLLAEKLQVSIDRGLTSSRQ</sequence>
<evidence type="ECO:0000259" key="5">
    <source>
        <dbReference type="PROSITE" id="PS50075"/>
    </source>
</evidence>
<keyword evidence="3" id="KW-0596">Phosphopantetheine</keyword>
<dbReference type="InterPro" id="IPR010071">
    <property type="entry name" value="AA_adenyl_dom"/>
</dbReference>
<dbReference type="InterPro" id="IPR045851">
    <property type="entry name" value="AMP-bd_C_sf"/>
</dbReference>
<dbReference type="PROSITE" id="PS00012">
    <property type="entry name" value="PHOSPHOPANTETHEINE"/>
    <property type="match status" value="1"/>
</dbReference>
<dbReference type="Pfam" id="PF00501">
    <property type="entry name" value="AMP-binding"/>
    <property type="match status" value="1"/>
</dbReference>
<dbReference type="FunFam" id="3.30.300.30:FF:000010">
    <property type="entry name" value="Enterobactin synthetase component F"/>
    <property type="match status" value="1"/>
</dbReference>
<dbReference type="GO" id="GO:0031177">
    <property type="term" value="F:phosphopantetheine binding"/>
    <property type="evidence" value="ECO:0007669"/>
    <property type="project" value="InterPro"/>
</dbReference>
<dbReference type="FunFam" id="3.40.50.12780:FF:000012">
    <property type="entry name" value="Non-ribosomal peptide synthetase"/>
    <property type="match status" value="1"/>
</dbReference>
<dbReference type="FunFam" id="2.30.38.10:FF:000001">
    <property type="entry name" value="Non-ribosomal peptide synthetase PvdI"/>
    <property type="match status" value="1"/>
</dbReference>
<dbReference type="Gene3D" id="3.40.50.1820">
    <property type="entry name" value="alpha/beta hydrolase"/>
    <property type="match status" value="1"/>
</dbReference>
<dbReference type="PANTHER" id="PTHR45527">
    <property type="entry name" value="NONRIBOSOMAL PEPTIDE SYNTHETASE"/>
    <property type="match status" value="1"/>
</dbReference>
<dbReference type="Pfam" id="PF00975">
    <property type="entry name" value="Thioesterase"/>
    <property type="match status" value="1"/>
</dbReference>
<dbReference type="PROSITE" id="PS00455">
    <property type="entry name" value="AMP_BINDING"/>
    <property type="match status" value="1"/>
</dbReference>
<comment type="cofactor">
    <cofactor evidence="1">
        <name>pantetheine 4'-phosphate</name>
        <dbReference type="ChEBI" id="CHEBI:47942"/>
    </cofactor>
</comment>
<dbReference type="GO" id="GO:0043041">
    <property type="term" value="P:amino acid activation for nonribosomal peptide biosynthetic process"/>
    <property type="evidence" value="ECO:0007669"/>
    <property type="project" value="TreeGrafter"/>
</dbReference>
<accession>A0A367QV17</accession>
<proteinExistence type="inferred from homology"/>
<keyword evidence="4" id="KW-0597">Phosphoprotein</keyword>
<dbReference type="InterPro" id="IPR020806">
    <property type="entry name" value="PKS_PP-bd"/>
</dbReference>
<dbReference type="AlphaFoldDB" id="A0A367QV17"/>
<keyword evidence="7" id="KW-1185">Reference proteome</keyword>
<feature type="domain" description="Carrier" evidence="5">
    <location>
        <begin position="508"/>
        <end position="583"/>
    </location>
</feature>
<dbReference type="InterPro" id="IPR029058">
    <property type="entry name" value="AB_hydrolase_fold"/>
</dbReference>
<dbReference type="Gene3D" id="3.30.300.30">
    <property type="match status" value="1"/>
</dbReference>
<dbReference type="Gene3D" id="3.40.50.980">
    <property type="match status" value="2"/>
</dbReference>
<dbReference type="CDD" id="cd05930">
    <property type="entry name" value="A_NRPS"/>
    <property type="match status" value="1"/>
</dbReference>
<name>A0A367QV17_9NOSO</name>
<dbReference type="InterPro" id="IPR009081">
    <property type="entry name" value="PP-bd_ACP"/>
</dbReference>
<comment type="similarity">
    <text evidence="2">Belongs to the ATP-dependent AMP-binding enzyme family.</text>
</comment>
<dbReference type="NCBIfam" id="TIGR01733">
    <property type="entry name" value="AA-adenyl-dom"/>
    <property type="match status" value="1"/>
</dbReference>
<dbReference type="InterPro" id="IPR036736">
    <property type="entry name" value="ACP-like_sf"/>
</dbReference>
<dbReference type="FunFam" id="3.40.50.980:FF:000001">
    <property type="entry name" value="Non-ribosomal peptide synthetase"/>
    <property type="match status" value="1"/>
</dbReference>
<evidence type="ECO:0000256" key="2">
    <source>
        <dbReference type="ARBA" id="ARBA00006432"/>
    </source>
</evidence>
<dbReference type="Pfam" id="PF00550">
    <property type="entry name" value="PP-binding"/>
    <property type="match status" value="1"/>
</dbReference>
<dbReference type="Gene3D" id="1.10.1200.10">
    <property type="entry name" value="ACP-like"/>
    <property type="match status" value="1"/>
</dbReference>
<dbReference type="Gene3D" id="2.30.38.10">
    <property type="entry name" value="Luciferase, Domain 3"/>
    <property type="match status" value="1"/>
</dbReference>
<dbReference type="Proteomes" id="UP000252107">
    <property type="component" value="Unassembled WGS sequence"/>
</dbReference>